<dbReference type="Proteomes" id="UP000063275">
    <property type="component" value="Chromosome"/>
</dbReference>
<feature type="compositionally biased region" description="Low complexity" evidence="1">
    <location>
        <begin position="115"/>
        <end position="125"/>
    </location>
</feature>
<dbReference type="InterPro" id="IPR025582">
    <property type="entry name" value="YARHG_dom"/>
</dbReference>
<dbReference type="OrthoDB" id="90768at2"/>
<dbReference type="SMART" id="SM01324">
    <property type="entry name" value="YARHG"/>
    <property type="match status" value="1"/>
</dbReference>
<dbReference type="AlphaFoldDB" id="A0A0S2ZQF6"/>
<dbReference type="RefSeq" id="WP_029492761.1">
    <property type="nucleotide sequence ID" value="NZ_ATKF01000023.1"/>
</dbReference>
<dbReference type="Pfam" id="PF13308">
    <property type="entry name" value="YARHG"/>
    <property type="match status" value="1"/>
</dbReference>
<evidence type="ECO:0000313" key="5">
    <source>
        <dbReference type="Proteomes" id="UP000063275"/>
    </source>
</evidence>
<evidence type="ECO:0000256" key="1">
    <source>
        <dbReference type="SAM" id="MobiDB-lite"/>
    </source>
</evidence>
<dbReference type="KEGG" id="fhw:RN87_10770"/>
<name>A0A0S2ZQF6_9FUSO</name>
<evidence type="ECO:0000256" key="2">
    <source>
        <dbReference type="SAM" id="SignalP"/>
    </source>
</evidence>
<evidence type="ECO:0000259" key="3">
    <source>
        <dbReference type="SMART" id="SM01324"/>
    </source>
</evidence>
<protein>
    <recommendedName>
        <fullName evidence="3">YARHG domain-containing protein</fullName>
    </recommendedName>
</protein>
<gene>
    <name evidence="4" type="ORF">RN87_10770</name>
</gene>
<accession>A0A0S2ZQF6</accession>
<feature type="domain" description="YARHG" evidence="3">
    <location>
        <begin position="29"/>
        <end position="113"/>
    </location>
</feature>
<sequence>MKRFSKLYIMMFLLFSVISFASFAASDSDLDRLEEVYNEVIVNGNQDFLSGFSSKELAIIRNTIYAKRGYKFKRKEYQRYFGAKDWYKGTTDKQNILNKNEQKLVDIIVKYEKNGGSSNSSSGYSAPSTQMPNLDLDSGSPSTEEIEAAPEANSDTTHYINLD</sequence>
<keyword evidence="2" id="KW-0732">Signal</keyword>
<dbReference type="Gene3D" id="1.20.58.1690">
    <property type="match status" value="1"/>
</dbReference>
<feature type="chain" id="PRO_5006608768" description="YARHG domain-containing protein" evidence="2">
    <location>
        <begin position="25"/>
        <end position="163"/>
    </location>
</feature>
<dbReference type="InterPro" id="IPR038434">
    <property type="entry name" value="YARHG_sf"/>
</dbReference>
<dbReference type="EMBL" id="CP013331">
    <property type="protein sequence ID" value="ALQ40993.1"/>
    <property type="molecule type" value="Genomic_DNA"/>
</dbReference>
<feature type="signal peptide" evidence="2">
    <location>
        <begin position="1"/>
        <end position="24"/>
    </location>
</feature>
<evidence type="ECO:0000313" key="4">
    <source>
        <dbReference type="EMBL" id="ALQ40993.1"/>
    </source>
</evidence>
<feature type="compositionally biased region" description="Polar residues" evidence="1">
    <location>
        <begin position="153"/>
        <end position="163"/>
    </location>
</feature>
<feature type="region of interest" description="Disordered" evidence="1">
    <location>
        <begin position="115"/>
        <end position="163"/>
    </location>
</feature>
<proteinExistence type="predicted"/>
<reference evidence="4 5" key="1">
    <citation type="submission" date="2015-11" db="EMBL/GenBank/DDBJ databases">
        <authorList>
            <person name="Zhang Y."/>
            <person name="Guo Z."/>
        </authorList>
    </citation>
    <scope>NUCLEOTIDE SEQUENCE [LARGE SCALE GENOMIC DNA]</scope>
    <source>
        <strain evidence="4 5">ChDC F174</strain>
    </source>
</reference>
<organism evidence="4">
    <name type="scientific">Fusobacterium hwasookii ChDC F174</name>
    <dbReference type="NCBI Taxonomy" id="1307442"/>
    <lineage>
        <taxon>Bacteria</taxon>
        <taxon>Fusobacteriati</taxon>
        <taxon>Fusobacteriota</taxon>
        <taxon>Fusobacteriia</taxon>
        <taxon>Fusobacteriales</taxon>
        <taxon>Fusobacteriaceae</taxon>
        <taxon>Fusobacterium</taxon>
    </lineage>
</organism>